<dbReference type="EMBL" id="KM982403">
    <property type="protein sequence ID" value="AKI81504.1"/>
    <property type="molecule type" value="Genomic_DNA"/>
</dbReference>
<evidence type="ECO:0000313" key="5">
    <source>
        <dbReference type="Proteomes" id="UP000241474"/>
    </source>
</evidence>
<proteinExistence type="predicted"/>
<reference evidence="5 6" key="2">
    <citation type="submission" date="2014-10" db="EMBL/GenBank/DDBJ databases">
        <title>Pan-genome analysis of Brazilian lineage A amoebal mimiviruses.</title>
        <authorList>
            <person name="Assis F.L."/>
            <person name="Abrahao J.S."/>
            <person name="Kroon E.G."/>
            <person name="Dornas F.P."/>
            <person name="Andrade K.R."/>
            <person name="Borato P.V.M."/>
            <person name="Pilotto M.R."/>
            <person name="Benamar S."/>
            <person name="LaScola B."/>
            <person name="Colson P."/>
        </authorList>
    </citation>
    <scope>NUCLEOTIDE SEQUENCE [LARGE SCALE GENOMIC DNA]</scope>
    <source>
        <strain evidence="3 6">Amazonia</strain>
        <strain evidence="2 5">Oyster</strain>
    </source>
</reference>
<dbReference type="GeneID" id="9925490"/>
<organismHost>
    <name type="scientific">Acanthamoeba polyphaga</name>
    <name type="common">Amoeba</name>
    <dbReference type="NCBI Taxonomy" id="5757"/>
</organismHost>
<dbReference type="Proteomes" id="UP000274448">
    <property type="component" value="Segment"/>
</dbReference>
<accession>A0A0G2Y1Q1</accession>
<evidence type="ECO:0000313" key="1">
    <source>
        <dbReference type="EMBL" id="ADO18876.1"/>
    </source>
</evidence>
<accession>E3VY21</accession>
<reference evidence="1 4" key="1">
    <citation type="journal article" date="2011" name="Virol. J.">
        <title>Breaking the 1000-gene barrier for Mimivirus using ultra-deep genome and transcriptome sequencing.</title>
        <authorList>
            <person name="Legendre M."/>
            <person name="Santini S."/>
            <person name="Rico A."/>
            <person name="Abergel C."/>
            <person name="Claverie J.M."/>
        </authorList>
    </citation>
    <scope>NUCLEOTIDE SEQUENCE [LARGE SCALE GENOMIC DNA]</scope>
</reference>
<gene>
    <name evidence="1" type="primary">R827</name>
</gene>
<sequence length="297" mass="33849">MYVKLAAIVIAIISGLIFNRISTDLPTTEVTKEDNVDTIVEQSNEYSETIQEISSETVEDSFDDENSEQTQKVSDWILKVDDKIYDFSKRKYGFKKLVCVQNNMQPVTTVIAIVLIPNDVDIIQPEDPSYVGQVEADVLLVHSVYSIYSESTPYVNGFDEFQIPITFFSKYSCVSGNGDITNYYPSALIRKDFVRGIEFSMSLRDALKVEKLGDFDKISQNNLQKLENSMAMLMLELRSMIDDDSHTENEKQALMHMATETKGNLVGIVRRLNEKKVGRDFMERSIIEDALNNKIRD</sequence>
<evidence type="ECO:0000313" key="4">
    <source>
        <dbReference type="Proteomes" id="UP000201519"/>
    </source>
</evidence>
<protein>
    <submittedName>
        <fullName evidence="1">Uncharacterized protein</fullName>
    </submittedName>
</protein>
<dbReference type="KEGG" id="vg:9925490"/>
<name>A0A0G2Y1Q1_MIMIV</name>
<dbReference type="Proteomes" id="UP000241474">
    <property type="component" value="Segment"/>
</dbReference>
<keyword evidence="4" id="KW-1185">Reference proteome</keyword>
<organism evidence="1 4">
    <name type="scientific">Acanthamoeba polyphaga mimivirus</name>
    <name type="common">APMV</name>
    <dbReference type="NCBI Taxonomy" id="212035"/>
    <lineage>
        <taxon>Viruses</taxon>
        <taxon>Varidnaviria</taxon>
        <taxon>Bamfordvirae</taxon>
        <taxon>Nucleocytoviricota</taxon>
        <taxon>Megaviricetes</taxon>
        <taxon>Imitervirales</taxon>
        <taxon>Mimiviridae</taxon>
        <taxon>Megamimivirinae</taxon>
        <taxon>Mimivirus</taxon>
        <taxon>Mimivirus bradfordmassiliense</taxon>
    </lineage>
</organism>
<evidence type="ECO:0000313" key="2">
    <source>
        <dbReference type="EMBL" id="AKI79615.1"/>
    </source>
</evidence>
<dbReference type="EMBL" id="KM982401">
    <property type="protein sequence ID" value="AKI79615.1"/>
    <property type="molecule type" value="Genomic_DNA"/>
</dbReference>
<dbReference type="RefSeq" id="YP_003987359.1">
    <property type="nucleotide sequence ID" value="NC_014649.1"/>
</dbReference>
<evidence type="ECO:0000313" key="3">
    <source>
        <dbReference type="EMBL" id="AKI81504.1"/>
    </source>
</evidence>
<dbReference type="EMBL" id="HQ336222">
    <property type="protein sequence ID" value="ADO18876.1"/>
    <property type="molecule type" value="Genomic_DNA"/>
</dbReference>
<evidence type="ECO:0000313" key="6">
    <source>
        <dbReference type="Proteomes" id="UP000274448"/>
    </source>
</evidence>
<dbReference type="Proteomes" id="UP000201519">
    <property type="component" value="Segment"/>
</dbReference>